<feature type="transmembrane region" description="Helical" evidence="1">
    <location>
        <begin position="7"/>
        <end position="25"/>
    </location>
</feature>
<feature type="transmembrane region" description="Helical" evidence="1">
    <location>
        <begin position="127"/>
        <end position="147"/>
    </location>
</feature>
<organism evidence="2 3">
    <name type="scientific">Hymenobacter arizonensis</name>
    <name type="common">Siccationidurans arizonensis</name>
    <dbReference type="NCBI Taxonomy" id="1227077"/>
    <lineage>
        <taxon>Bacteria</taxon>
        <taxon>Pseudomonadati</taxon>
        <taxon>Bacteroidota</taxon>
        <taxon>Cytophagia</taxon>
        <taxon>Cytophagales</taxon>
        <taxon>Hymenobacteraceae</taxon>
        <taxon>Hymenobacter</taxon>
    </lineage>
</organism>
<evidence type="ECO:0000313" key="3">
    <source>
        <dbReference type="Proteomes" id="UP000199029"/>
    </source>
</evidence>
<feature type="transmembrane region" description="Helical" evidence="1">
    <location>
        <begin position="31"/>
        <end position="51"/>
    </location>
</feature>
<dbReference type="InterPro" id="IPR043130">
    <property type="entry name" value="CDP-OH_PTrfase_TM_dom"/>
</dbReference>
<gene>
    <name evidence="2" type="ORF">SAMN04515668_2820</name>
</gene>
<keyword evidence="1" id="KW-1133">Transmembrane helix</keyword>
<dbReference type="OrthoDB" id="9785031at2"/>
<keyword evidence="1" id="KW-0812">Transmembrane</keyword>
<dbReference type="AlphaFoldDB" id="A0A1I5Z8X1"/>
<reference evidence="3" key="1">
    <citation type="submission" date="2016-10" db="EMBL/GenBank/DDBJ databases">
        <authorList>
            <person name="Varghese N."/>
            <person name="Submissions S."/>
        </authorList>
    </citation>
    <scope>NUCLEOTIDE SEQUENCE [LARGE SCALE GENOMIC DNA]</scope>
    <source>
        <strain evidence="3">OR362-8,ATCC BAA-1266,JCM 13504</strain>
    </source>
</reference>
<evidence type="ECO:0000256" key="1">
    <source>
        <dbReference type="SAM" id="Phobius"/>
    </source>
</evidence>
<dbReference type="Proteomes" id="UP000199029">
    <property type="component" value="Unassembled WGS sequence"/>
</dbReference>
<keyword evidence="2" id="KW-0808">Transferase</keyword>
<evidence type="ECO:0000313" key="2">
    <source>
        <dbReference type="EMBL" id="SFQ52825.1"/>
    </source>
</evidence>
<sequence length="200" mass="22435">MKHLPLTLIYSRLLIGALLVALAWWHVPHFAALAVVLITLGLLTDVFDGIIARQLGISTEKLRRLDSTIDQAFWVMVLAATYLACPAFFAQNAAKLWALLALEGLTYAVSLLKFRKEVATHSWAAKAWVLVSFAALIQIITFCESRLLFEASFYVGVLSRLEIVAILVLLKQWANDVPTVYHAGLLRQNKPIRRYKLFNG</sequence>
<dbReference type="GO" id="GO:0016020">
    <property type="term" value="C:membrane"/>
    <property type="evidence" value="ECO:0007669"/>
    <property type="project" value="InterPro"/>
</dbReference>
<dbReference type="InterPro" id="IPR000462">
    <property type="entry name" value="CDP-OH_P_trans"/>
</dbReference>
<keyword evidence="1" id="KW-0472">Membrane</keyword>
<protein>
    <submittedName>
        <fullName evidence="2">CDP-diacylglycerol--glycerol-3-phosphate 3-phosphatidyltransferase</fullName>
    </submittedName>
</protein>
<feature type="transmembrane region" description="Helical" evidence="1">
    <location>
        <begin position="96"/>
        <end position="115"/>
    </location>
</feature>
<keyword evidence="3" id="KW-1185">Reference proteome</keyword>
<accession>A0A1I5Z8X1</accession>
<dbReference type="Gene3D" id="1.20.120.1760">
    <property type="match status" value="1"/>
</dbReference>
<dbReference type="EMBL" id="FOXS01000003">
    <property type="protein sequence ID" value="SFQ52825.1"/>
    <property type="molecule type" value="Genomic_DNA"/>
</dbReference>
<proteinExistence type="predicted"/>
<feature type="transmembrane region" description="Helical" evidence="1">
    <location>
        <begin position="72"/>
        <end position="90"/>
    </location>
</feature>
<dbReference type="GO" id="GO:0008654">
    <property type="term" value="P:phospholipid biosynthetic process"/>
    <property type="evidence" value="ECO:0007669"/>
    <property type="project" value="InterPro"/>
</dbReference>
<dbReference type="Pfam" id="PF01066">
    <property type="entry name" value="CDP-OH_P_transf"/>
    <property type="match status" value="1"/>
</dbReference>
<dbReference type="GO" id="GO:0016780">
    <property type="term" value="F:phosphotransferase activity, for other substituted phosphate groups"/>
    <property type="evidence" value="ECO:0007669"/>
    <property type="project" value="InterPro"/>
</dbReference>
<dbReference type="STRING" id="1227077.SAMN04515668_2820"/>
<dbReference type="RefSeq" id="WP_092674307.1">
    <property type="nucleotide sequence ID" value="NZ_FOXS01000003.1"/>
</dbReference>
<name>A0A1I5Z8X1_HYMAR</name>